<dbReference type="WBParaSite" id="MBELARI_LOCUS167">
    <property type="protein sequence ID" value="MBELARI_LOCUS167"/>
    <property type="gene ID" value="MBELARI_LOCUS167"/>
</dbReference>
<feature type="transmembrane region" description="Helical" evidence="1">
    <location>
        <begin position="12"/>
        <end position="32"/>
    </location>
</feature>
<sequence>MVHGPFHLIKINYYTTVFCSIINVSVIFLVILKAPREMRIQSKSIAYAHFSAVLRRLDSWLFLFSTIHEF</sequence>
<dbReference type="Proteomes" id="UP000887575">
    <property type="component" value="Unassembled WGS sequence"/>
</dbReference>
<dbReference type="AlphaFoldDB" id="A0AAF3ERF5"/>
<organism evidence="2 3">
    <name type="scientific">Mesorhabditis belari</name>
    <dbReference type="NCBI Taxonomy" id="2138241"/>
    <lineage>
        <taxon>Eukaryota</taxon>
        <taxon>Metazoa</taxon>
        <taxon>Ecdysozoa</taxon>
        <taxon>Nematoda</taxon>
        <taxon>Chromadorea</taxon>
        <taxon>Rhabditida</taxon>
        <taxon>Rhabditina</taxon>
        <taxon>Rhabditomorpha</taxon>
        <taxon>Rhabditoidea</taxon>
        <taxon>Rhabditidae</taxon>
        <taxon>Mesorhabditinae</taxon>
        <taxon>Mesorhabditis</taxon>
    </lineage>
</organism>
<name>A0AAF3ERF5_9BILA</name>
<evidence type="ECO:0000313" key="3">
    <source>
        <dbReference type="WBParaSite" id="MBELARI_LOCUS167"/>
    </source>
</evidence>
<keyword evidence="1" id="KW-0812">Transmembrane</keyword>
<reference evidence="3" key="1">
    <citation type="submission" date="2024-02" db="UniProtKB">
        <authorList>
            <consortium name="WormBaseParasite"/>
        </authorList>
    </citation>
    <scope>IDENTIFICATION</scope>
</reference>
<evidence type="ECO:0000313" key="2">
    <source>
        <dbReference type="Proteomes" id="UP000887575"/>
    </source>
</evidence>
<keyword evidence="2" id="KW-1185">Reference proteome</keyword>
<evidence type="ECO:0000256" key="1">
    <source>
        <dbReference type="SAM" id="Phobius"/>
    </source>
</evidence>
<protein>
    <submittedName>
        <fullName evidence="3">Uncharacterized protein</fullName>
    </submittedName>
</protein>
<accession>A0AAF3ERF5</accession>
<keyword evidence="1" id="KW-0472">Membrane</keyword>
<keyword evidence="1" id="KW-1133">Transmembrane helix</keyword>
<proteinExistence type="predicted"/>